<evidence type="ECO:0000256" key="3">
    <source>
        <dbReference type="PROSITE-ProRule" id="PRU00317"/>
    </source>
</evidence>
<dbReference type="Pfam" id="PF08144">
    <property type="entry name" value="CPL"/>
    <property type="match status" value="1"/>
</dbReference>
<dbReference type="PANTHER" id="PTHR13389">
    <property type="entry name" value="PUMILIO HOMOLOG 3"/>
    <property type="match status" value="1"/>
</dbReference>
<keyword evidence="1" id="KW-0677">Repeat</keyword>
<dbReference type="GO" id="GO:0003729">
    <property type="term" value="F:mRNA binding"/>
    <property type="evidence" value="ECO:0007669"/>
    <property type="project" value="TreeGrafter"/>
</dbReference>
<dbReference type="InterPro" id="IPR016024">
    <property type="entry name" value="ARM-type_fold"/>
</dbReference>
<organism evidence="6">
    <name type="scientific">Corethrella appendiculata</name>
    <dbReference type="NCBI Taxonomy" id="1370023"/>
    <lineage>
        <taxon>Eukaryota</taxon>
        <taxon>Metazoa</taxon>
        <taxon>Ecdysozoa</taxon>
        <taxon>Arthropoda</taxon>
        <taxon>Hexapoda</taxon>
        <taxon>Insecta</taxon>
        <taxon>Pterygota</taxon>
        <taxon>Neoptera</taxon>
        <taxon>Endopterygota</taxon>
        <taxon>Diptera</taxon>
        <taxon>Nematocera</taxon>
        <taxon>Culicoidea</taxon>
        <taxon>Chaoboridae</taxon>
        <taxon>Corethrella</taxon>
    </lineage>
</organism>
<protein>
    <submittedName>
        <fullName evidence="6">Putative puf family rna-binding protein</fullName>
    </submittedName>
</protein>
<feature type="region of interest" description="Disordered" evidence="4">
    <location>
        <begin position="1"/>
        <end position="53"/>
    </location>
</feature>
<feature type="compositionally biased region" description="Basic residues" evidence="4">
    <location>
        <begin position="20"/>
        <end position="29"/>
    </location>
</feature>
<sequence length="624" mass="71652">EKAKKRSATDSNMKKDKNMKFSKKFKPSNKRAPFNNEQTQKEFVKNTPESNKKYWNDMKSKQKLNKTNRKQNKAKGLYDLSVSIKKQYEKLKCKSTENKEDLVADIHKLLKKDNNYSKISLSHDTARVVQCILKHASMDVKNEIADKLVPNICELAMSKYAQFVVKRLLKYGSKTIRSKIIEGLYKNIVKLTMHSNSSSIIDSVYNQYATCDEKLFMRQEFYAEIFRIEKNKDVKSIKYAWSINMSTKKSILDTVKGHLTQVANKNLTDNSLIHAILLEFLIEADDEGRNEIITLYNPLLASISSTKEGSRSAVICFTHSSAKDRKTILKSMKEFITKLCTHEHGHLLILSILNAYDDTVLLNKFLVNEILTNIEEIIRSEFGRKVIVWMISPADKTIFHPKLIETIDECLEHSKKDKEIRRREILQASIDSISKSIGNNPKLWLSNGHIGLVTGLILKKVKSENSKNIFNSLAEVVCNPEWKVNSNEDEPITENILKPGGKIKKIIKNPFDDEKKKNKNSESEVHGIDDAGLHIVLKRIIKQDADKLENESTFSESIVQNLNEELIKFWCKNNRACFILLNIYENSIQLIQENLKNLLKPHVKSLKSQKHVGAKLLLEKSNLS</sequence>
<proteinExistence type="evidence at transcript level"/>
<evidence type="ECO:0000313" key="6">
    <source>
        <dbReference type="EMBL" id="JAB56867.1"/>
    </source>
</evidence>
<feature type="compositionally biased region" description="Basic and acidic residues" evidence="4">
    <location>
        <begin position="39"/>
        <end position="53"/>
    </location>
</feature>
<dbReference type="InterPro" id="IPR011989">
    <property type="entry name" value="ARM-like"/>
</dbReference>
<accession>U5EHI9</accession>
<dbReference type="AlphaFoldDB" id="U5EHI9"/>
<dbReference type="InterPro" id="IPR033133">
    <property type="entry name" value="PUM-HD"/>
</dbReference>
<dbReference type="Gene3D" id="1.25.10.10">
    <property type="entry name" value="Leucine-rich Repeat Variant"/>
    <property type="match status" value="1"/>
</dbReference>
<dbReference type="InterPro" id="IPR012959">
    <property type="entry name" value="CPL_dom"/>
</dbReference>
<feature type="repeat" description="Pumilio" evidence="3">
    <location>
        <begin position="147"/>
        <end position="182"/>
    </location>
</feature>
<dbReference type="PROSITE" id="PS50303">
    <property type="entry name" value="PUM_HD"/>
    <property type="match status" value="1"/>
</dbReference>
<dbReference type="SMART" id="SM00025">
    <property type="entry name" value="Pumilio"/>
    <property type="match status" value="5"/>
</dbReference>
<dbReference type="SUPFAM" id="SSF48371">
    <property type="entry name" value="ARM repeat"/>
    <property type="match status" value="1"/>
</dbReference>
<feature type="domain" description="PUM-HD" evidence="5">
    <location>
        <begin position="83"/>
        <end position="433"/>
    </location>
</feature>
<evidence type="ECO:0000256" key="4">
    <source>
        <dbReference type="SAM" id="MobiDB-lite"/>
    </source>
</evidence>
<dbReference type="InterPro" id="IPR040059">
    <property type="entry name" value="PUM3"/>
</dbReference>
<dbReference type="EMBL" id="GANO01003004">
    <property type="protein sequence ID" value="JAB56867.1"/>
    <property type="molecule type" value="mRNA"/>
</dbReference>
<evidence type="ECO:0000259" key="5">
    <source>
        <dbReference type="PROSITE" id="PS50303"/>
    </source>
</evidence>
<keyword evidence="2" id="KW-0694">RNA-binding</keyword>
<reference evidence="6" key="1">
    <citation type="journal article" date="2014" name="Insect Biochem. Mol. Biol.">
        <title>An insight into the sialome of the frog biting fly, Corethrella appendiculata.</title>
        <authorList>
            <person name="Ribeiro J.M.C."/>
            <person name="Chagas A.C."/>
            <person name="Pham V.M."/>
            <person name="Lounibos L.P."/>
            <person name="Calvo E."/>
        </authorList>
    </citation>
    <scope>NUCLEOTIDE SEQUENCE</scope>
    <source>
        <tissue evidence="6">Salivary glands</tissue>
    </source>
</reference>
<name>U5EHI9_9DIPT</name>
<dbReference type="InterPro" id="IPR001313">
    <property type="entry name" value="Pumilio_RNA-bd_rpt"/>
</dbReference>
<dbReference type="GO" id="GO:0006417">
    <property type="term" value="P:regulation of translation"/>
    <property type="evidence" value="ECO:0007669"/>
    <property type="project" value="TreeGrafter"/>
</dbReference>
<feature type="non-terminal residue" evidence="6">
    <location>
        <position position="1"/>
    </location>
</feature>
<dbReference type="Pfam" id="PF00806">
    <property type="entry name" value="PUF"/>
    <property type="match status" value="2"/>
</dbReference>
<evidence type="ECO:0000256" key="2">
    <source>
        <dbReference type="ARBA" id="ARBA00022884"/>
    </source>
</evidence>
<dbReference type="GO" id="GO:0005730">
    <property type="term" value="C:nucleolus"/>
    <property type="evidence" value="ECO:0007669"/>
    <property type="project" value="TreeGrafter"/>
</dbReference>
<dbReference type="PROSITE" id="PS50302">
    <property type="entry name" value="PUM"/>
    <property type="match status" value="1"/>
</dbReference>
<evidence type="ECO:0000256" key="1">
    <source>
        <dbReference type="ARBA" id="ARBA00022737"/>
    </source>
</evidence>
<dbReference type="PANTHER" id="PTHR13389:SF0">
    <property type="entry name" value="PUMILIO HOMOLOG 3"/>
    <property type="match status" value="1"/>
</dbReference>